<dbReference type="RefSeq" id="WP_145384565.1">
    <property type="nucleotide sequence ID" value="NZ_CP037423.1"/>
</dbReference>
<feature type="domain" description="Putative restriction endonuclease" evidence="1">
    <location>
        <begin position="14"/>
        <end position="144"/>
    </location>
</feature>
<name>A0A518HIW5_9BACT</name>
<dbReference type="SUPFAM" id="SSF52980">
    <property type="entry name" value="Restriction endonuclease-like"/>
    <property type="match status" value="1"/>
</dbReference>
<evidence type="ECO:0000313" key="2">
    <source>
        <dbReference type="EMBL" id="QDV40740.1"/>
    </source>
</evidence>
<accession>A0A518HIW5</accession>
<proteinExistence type="predicted"/>
<dbReference type="CDD" id="cd06260">
    <property type="entry name" value="DUF820-like"/>
    <property type="match status" value="1"/>
</dbReference>
<dbReference type="Gene3D" id="3.90.1570.10">
    <property type="entry name" value="tt1808, chain A"/>
    <property type="match status" value="1"/>
</dbReference>
<sequence length="176" mass="20088">MSSAPRYVPHYTIEDYRRWEGEWELMDGVPVSMSPSPFGPHERVVAELSRQILNQLIENECDCRVYTNLDWIVNDDTVVRPDLMVVCGVQPDRHLEQTPVVVVEVLSDATRQRDLTAKRAIYLEQDVAHYLIVDPTDQTVLDVTKAAEQSVGSGESMGLDLDDDWRIEIDATRLFV</sequence>
<dbReference type="KEGG" id="snep:Enr13x_05760"/>
<dbReference type="Proteomes" id="UP000319004">
    <property type="component" value="Chromosome"/>
</dbReference>
<dbReference type="PANTHER" id="PTHR36558">
    <property type="entry name" value="GLR1098 PROTEIN"/>
    <property type="match status" value="1"/>
</dbReference>
<gene>
    <name evidence="2" type="ORF">Enr13x_05760</name>
</gene>
<dbReference type="AlphaFoldDB" id="A0A518HIW5"/>
<keyword evidence="3" id="KW-1185">Reference proteome</keyword>
<dbReference type="OrthoDB" id="291316at2"/>
<dbReference type="EMBL" id="CP037423">
    <property type="protein sequence ID" value="QDV40740.1"/>
    <property type="molecule type" value="Genomic_DNA"/>
</dbReference>
<evidence type="ECO:0000259" key="1">
    <source>
        <dbReference type="Pfam" id="PF05685"/>
    </source>
</evidence>
<dbReference type="InterPro" id="IPR012296">
    <property type="entry name" value="Nuclease_put_TT1808"/>
</dbReference>
<reference evidence="2 3" key="1">
    <citation type="submission" date="2019-03" db="EMBL/GenBank/DDBJ databases">
        <title>Deep-cultivation of Planctomycetes and their phenomic and genomic characterization uncovers novel biology.</title>
        <authorList>
            <person name="Wiegand S."/>
            <person name="Jogler M."/>
            <person name="Boedeker C."/>
            <person name="Pinto D."/>
            <person name="Vollmers J."/>
            <person name="Rivas-Marin E."/>
            <person name="Kohn T."/>
            <person name="Peeters S.H."/>
            <person name="Heuer A."/>
            <person name="Rast P."/>
            <person name="Oberbeckmann S."/>
            <person name="Bunk B."/>
            <person name="Jeske O."/>
            <person name="Meyerdierks A."/>
            <person name="Storesund J.E."/>
            <person name="Kallscheuer N."/>
            <person name="Luecker S."/>
            <person name="Lage O.M."/>
            <person name="Pohl T."/>
            <person name="Merkel B.J."/>
            <person name="Hornburger P."/>
            <person name="Mueller R.-W."/>
            <person name="Bruemmer F."/>
            <person name="Labrenz M."/>
            <person name="Spormann A.M."/>
            <person name="Op den Camp H."/>
            <person name="Overmann J."/>
            <person name="Amann R."/>
            <person name="Jetten M.S.M."/>
            <person name="Mascher T."/>
            <person name="Medema M.H."/>
            <person name="Devos D.P."/>
            <person name="Kaster A.-K."/>
            <person name="Ovreas L."/>
            <person name="Rohde M."/>
            <person name="Galperin M.Y."/>
            <person name="Jogler C."/>
        </authorList>
    </citation>
    <scope>NUCLEOTIDE SEQUENCE [LARGE SCALE GENOMIC DNA]</scope>
    <source>
        <strain evidence="2 3">Enr13</strain>
    </source>
</reference>
<organism evidence="2 3">
    <name type="scientific">Stieleria neptunia</name>
    <dbReference type="NCBI Taxonomy" id="2527979"/>
    <lineage>
        <taxon>Bacteria</taxon>
        <taxon>Pseudomonadati</taxon>
        <taxon>Planctomycetota</taxon>
        <taxon>Planctomycetia</taxon>
        <taxon>Pirellulales</taxon>
        <taxon>Pirellulaceae</taxon>
        <taxon>Stieleria</taxon>
    </lineage>
</organism>
<dbReference type="InterPro" id="IPR011335">
    <property type="entry name" value="Restrct_endonuc-II-like"/>
</dbReference>
<dbReference type="PANTHER" id="PTHR36558:SF1">
    <property type="entry name" value="RESTRICTION ENDONUCLEASE DOMAIN-CONTAINING PROTEIN-RELATED"/>
    <property type="match status" value="1"/>
</dbReference>
<evidence type="ECO:0000313" key="3">
    <source>
        <dbReference type="Proteomes" id="UP000319004"/>
    </source>
</evidence>
<dbReference type="InterPro" id="IPR008538">
    <property type="entry name" value="Uma2"/>
</dbReference>
<dbReference type="Pfam" id="PF05685">
    <property type="entry name" value="Uma2"/>
    <property type="match status" value="1"/>
</dbReference>
<protein>
    <recommendedName>
        <fullName evidence="1">Putative restriction endonuclease domain-containing protein</fullName>
    </recommendedName>
</protein>